<evidence type="ECO:0000256" key="4">
    <source>
        <dbReference type="SAM" id="MobiDB-lite"/>
    </source>
</evidence>
<evidence type="ECO:0000259" key="5">
    <source>
        <dbReference type="PROSITE" id="PS51774"/>
    </source>
</evidence>
<feature type="region of interest" description="Disordered" evidence="4">
    <location>
        <begin position="135"/>
        <end position="157"/>
    </location>
</feature>
<evidence type="ECO:0000256" key="1">
    <source>
        <dbReference type="ARBA" id="ARBA00023054"/>
    </source>
</evidence>
<evidence type="ECO:0000256" key="2">
    <source>
        <dbReference type="ARBA" id="ARBA00038006"/>
    </source>
</evidence>
<feature type="compositionally biased region" description="Basic residues" evidence="4">
    <location>
        <begin position="23"/>
        <end position="32"/>
    </location>
</feature>
<feature type="domain" description="NAB" evidence="5">
    <location>
        <begin position="37"/>
        <end position="120"/>
    </location>
</feature>
<accession>A0AA88UJQ0</accession>
<feature type="compositionally biased region" description="Low complexity" evidence="4">
    <location>
        <begin position="33"/>
        <end position="47"/>
    </location>
</feature>
<dbReference type="Proteomes" id="UP001187471">
    <property type="component" value="Unassembled WGS sequence"/>
</dbReference>
<proteinExistence type="inferred from homology"/>
<dbReference type="AlphaFoldDB" id="A0AA88UJQ0"/>
<feature type="compositionally biased region" description="Acidic residues" evidence="4">
    <location>
        <begin position="146"/>
        <end position="157"/>
    </location>
</feature>
<dbReference type="Pfam" id="PF07765">
    <property type="entry name" value="KIP1"/>
    <property type="match status" value="1"/>
</dbReference>
<dbReference type="GO" id="GO:0003779">
    <property type="term" value="F:actin binding"/>
    <property type="evidence" value="ECO:0007669"/>
    <property type="project" value="InterPro"/>
</dbReference>
<feature type="coiled-coil region" evidence="3">
    <location>
        <begin position="277"/>
        <end position="315"/>
    </location>
</feature>
<keyword evidence="7" id="KW-1185">Reference proteome</keyword>
<gene>
    <name evidence="6" type="ORF">RJ640_027885</name>
</gene>
<protein>
    <recommendedName>
        <fullName evidence="5">NAB domain-containing protein</fullName>
    </recommendedName>
</protein>
<dbReference type="InterPro" id="IPR051861">
    <property type="entry name" value="NET_actin-binding_domain"/>
</dbReference>
<feature type="region of interest" description="Disordered" evidence="4">
    <location>
        <begin position="1"/>
        <end position="47"/>
    </location>
</feature>
<name>A0AA88UJQ0_9ASTE</name>
<organism evidence="6 7">
    <name type="scientific">Escallonia rubra</name>
    <dbReference type="NCBI Taxonomy" id="112253"/>
    <lineage>
        <taxon>Eukaryota</taxon>
        <taxon>Viridiplantae</taxon>
        <taxon>Streptophyta</taxon>
        <taxon>Embryophyta</taxon>
        <taxon>Tracheophyta</taxon>
        <taxon>Spermatophyta</taxon>
        <taxon>Magnoliopsida</taxon>
        <taxon>eudicotyledons</taxon>
        <taxon>Gunneridae</taxon>
        <taxon>Pentapetalae</taxon>
        <taxon>asterids</taxon>
        <taxon>campanulids</taxon>
        <taxon>Escalloniales</taxon>
        <taxon>Escalloniaceae</taxon>
        <taxon>Escallonia</taxon>
    </lineage>
</organism>
<sequence length="387" mass="43670">MEEKLKKKEVGGGGGNSAASHESRRHRSRSRSGSRSFSSSSSSSYSRSKPSWLLFAISDLDERLKAMACNNAEEDKADDTFAERAEAYYRQRPQLLSLLHDLYNAYLALADRYCRSLAKQQRLRHRSQRSSPVSAIRFDYSHDDNGDGGDIDSDDAESSLSYQAASHAAAVDADTIVAELVMKTVEFEIMADEEERWKEESSRKIELQRSLLEVLESERLILLNENGRLGYRVSALVEENKGLASESLFMRRKAGELARCVLQVREDHRVCMLSRKIEDLQGQIHRLEKRNKEYYEQLVKQEGEAKRSLKLLKEEGKEVTLEDCFQVKEKEDEAASVTSTISSSVANLIIKGRGHARGGGKKASKLWGRVKKFDMFMCGPHVNSTGC</sequence>
<comment type="caution">
    <text evidence="6">The sequence shown here is derived from an EMBL/GenBank/DDBJ whole genome shotgun (WGS) entry which is preliminary data.</text>
</comment>
<reference evidence="6" key="1">
    <citation type="submission" date="2022-12" db="EMBL/GenBank/DDBJ databases">
        <title>Draft genome assemblies for two species of Escallonia (Escalloniales).</title>
        <authorList>
            <person name="Chanderbali A."/>
            <person name="Dervinis C."/>
            <person name="Anghel I."/>
            <person name="Soltis D."/>
            <person name="Soltis P."/>
            <person name="Zapata F."/>
        </authorList>
    </citation>
    <scope>NUCLEOTIDE SEQUENCE</scope>
    <source>
        <strain evidence="6">UCBG92.1500</strain>
        <tissue evidence="6">Leaf</tissue>
    </source>
</reference>
<dbReference type="PANTHER" id="PTHR32258">
    <property type="entry name" value="PROTEIN NETWORKED 4A"/>
    <property type="match status" value="1"/>
</dbReference>
<comment type="similarity">
    <text evidence="2">Belongs to the NET family.</text>
</comment>
<dbReference type="InterPro" id="IPR011684">
    <property type="entry name" value="NAB"/>
</dbReference>
<dbReference type="PANTHER" id="PTHR32258:SF26">
    <property type="entry name" value="KINASE INTERACTING (KIP1-LIKE) FAMILY PROTEIN"/>
    <property type="match status" value="1"/>
</dbReference>
<dbReference type="PROSITE" id="PS51774">
    <property type="entry name" value="NAB"/>
    <property type="match status" value="1"/>
</dbReference>
<evidence type="ECO:0000313" key="7">
    <source>
        <dbReference type="Proteomes" id="UP001187471"/>
    </source>
</evidence>
<evidence type="ECO:0000313" key="6">
    <source>
        <dbReference type="EMBL" id="KAK2987584.1"/>
    </source>
</evidence>
<evidence type="ECO:0000256" key="3">
    <source>
        <dbReference type="SAM" id="Coils"/>
    </source>
</evidence>
<dbReference type="EMBL" id="JAVXUO010000974">
    <property type="protein sequence ID" value="KAK2987584.1"/>
    <property type="molecule type" value="Genomic_DNA"/>
</dbReference>
<keyword evidence="1 3" id="KW-0175">Coiled coil</keyword>
<feature type="compositionally biased region" description="Basic and acidic residues" evidence="4">
    <location>
        <begin position="1"/>
        <end position="10"/>
    </location>
</feature>